<proteinExistence type="predicted"/>
<name>X0WTK8_9ZZZZ</name>
<sequence>PAARFNRLTAVRVDERSGRVVDLGGCIAPDARPQGGKWERVSVIKMMGGRQGDATLKLTNSSGPFYGMSVVGVKERLGAPSTELDKAELHFETAPVDGEKHQGRTSGRR</sequence>
<evidence type="ECO:0000256" key="1">
    <source>
        <dbReference type="SAM" id="MobiDB-lite"/>
    </source>
</evidence>
<feature type="non-terminal residue" evidence="2">
    <location>
        <position position="1"/>
    </location>
</feature>
<reference evidence="2" key="1">
    <citation type="journal article" date="2014" name="Front. Microbiol.">
        <title>High frequency of phylogenetically diverse reductive dehalogenase-homologous genes in deep subseafloor sedimentary metagenomes.</title>
        <authorList>
            <person name="Kawai M."/>
            <person name="Futagami T."/>
            <person name="Toyoda A."/>
            <person name="Takaki Y."/>
            <person name="Nishi S."/>
            <person name="Hori S."/>
            <person name="Arai W."/>
            <person name="Tsubouchi T."/>
            <person name="Morono Y."/>
            <person name="Uchiyama I."/>
            <person name="Ito T."/>
            <person name="Fujiyama A."/>
            <person name="Inagaki F."/>
            <person name="Takami H."/>
        </authorList>
    </citation>
    <scope>NUCLEOTIDE SEQUENCE</scope>
    <source>
        <strain evidence="2">Expedition CK06-06</strain>
    </source>
</reference>
<evidence type="ECO:0000313" key="2">
    <source>
        <dbReference type="EMBL" id="GAG27843.1"/>
    </source>
</evidence>
<comment type="caution">
    <text evidence="2">The sequence shown here is derived from an EMBL/GenBank/DDBJ whole genome shotgun (WGS) entry which is preliminary data.</text>
</comment>
<accession>X0WTK8</accession>
<dbReference type="AlphaFoldDB" id="X0WTK8"/>
<feature type="compositionally biased region" description="Basic and acidic residues" evidence="1">
    <location>
        <begin position="89"/>
        <end position="102"/>
    </location>
</feature>
<dbReference type="EMBL" id="BARS01032421">
    <property type="protein sequence ID" value="GAG27843.1"/>
    <property type="molecule type" value="Genomic_DNA"/>
</dbReference>
<organism evidence="2">
    <name type="scientific">marine sediment metagenome</name>
    <dbReference type="NCBI Taxonomy" id="412755"/>
    <lineage>
        <taxon>unclassified sequences</taxon>
        <taxon>metagenomes</taxon>
        <taxon>ecological metagenomes</taxon>
    </lineage>
</organism>
<protein>
    <submittedName>
        <fullName evidence="2">Uncharacterized protein</fullName>
    </submittedName>
</protein>
<feature type="region of interest" description="Disordered" evidence="1">
    <location>
        <begin position="89"/>
        <end position="109"/>
    </location>
</feature>
<gene>
    <name evidence="2" type="ORF">S01H1_50324</name>
</gene>